<dbReference type="Proteomes" id="UP000544095">
    <property type="component" value="Unassembled WGS sequence"/>
</dbReference>
<name>A0A8H5Q3P8_9HYPO</name>
<dbReference type="AlphaFoldDB" id="A0A8H5Q3P8"/>
<keyword evidence="2" id="KW-1185">Reference proteome</keyword>
<protein>
    <submittedName>
        <fullName evidence="1">Uncharacterized protein</fullName>
    </submittedName>
</protein>
<accession>A0A8H5Q3P8</accession>
<organism evidence="1 2">
    <name type="scientific">Fusarium pseudoanthophilum</name>
    <dbReference type="NCBI Taxonomy" id="48495"/>
    <lineage>
        <taxon>Eukaryota</taxon>
        <taxon>Fungi</taxon>
        <taxon>Dikarya</taxon>
        <taxon>Ascomycota</taxon>
        <taxon>Pezizomycotina</taxon>
        <taxon>Sordariomycetes</taxon>
        <taxon>Hypocreomycetidae</taxon>
        <taxon>Hypocreales</taxon>
        <taxon>Nectriaceae</taxon>
        <taxon>Fusarium</taxon>
        <taxon>Fusarium fujikuroi species complex</taxon>
    </lineage>
</organism>
<gene>
    <name evidence="1" type="ORF">FPANT_826</name>
</gene>
<comment type="caution">
    <text evidence="1">The sequence shown here is derived from an EMBL/GenBank/DDBJ whole genome shotgun (WGS) entry which is preliminary data.</text>
</comment>
<proteinExistence type="predicted"/>
<reference evidence="1 2" key="1">
    <citation type="submission" date="2020-05" db="EMBL/GenBank/DDBJ databases">
        <title>Identification and distribution of gene clusters putatively required for synthesis of sphingolipid metabolism inhibitors in phylogenetically diverse species of the filamentous fungus Fusarium.</title>
        <authorList>
            <person name="Kim H.-S."/>
            <person name="Busman M."/>
            <person name="Brown D.W."/>
            <person name="Divon H."/>
            <person name="Uhlig S."/>
            <person name="Proctor R.H."/>
        </authorList>
    </citation>
    <scope>NUCLEOTIDE SEQUENCE [LARGE SCALE GENOMIC DNA]</scope>
    <source>
        <strain evidence="1 2">NRRL 25211</strain>
    </source>
</reference>
<dbReference type="EMBL" id="JAAOAR010000040">
    <property type="protein sequence ID" value="KAF5607573.1"/>
    <property type="molecule type" value="Genomic_DNA"/>
</dbReference>
<sequence length="362" mass="41426">MDILSEGLSQLGLLRENKYSAIPSRLTILKKGILDGEVGSLDVEQDGLDSQLHSPRALRLSNIVILLADNSFTNQPSLETVHSMFEELEIPFKEYLEMIASFFPVKPPYEKPMRLRPAPYPESPVDIRFTSRSQLQPLGNEPEELCYNIYIVDNPPSIRSTPESFSITNLTKNLPIHKCAIFIDPSHDRVVLTSTYQGLRNSLMQIKYHDHEVYSIPPLIYAFQYVITEIATTGWDRCLDTLETALEDVLHRLFAPRRDSKNTDQEVNLLNQHWENLNALQHCCNDLQGLIRANQRVLSAIGDTEAYSPFAQFGKQFLTRLEWHMDRAVDLKTAIKTALCRYRAAIKKRMGIEELTEDSLHI</sequence>
<evidence type="ECO:0000313" key="2">
    <source>
        <dbReference type="Proteomes" id="UP000544095"/>
    </source>
</evidence>
<evidence type="ECO:0000313" key="1">
    <source>
        <dbReference type="EMBL" id="KAF5607573.1"/>
    </source>
</evidence>